<keyword evidence="2" id="KW-0963">Cytoplasm</keyword>
<keyword evidence="4" id="KW-1185">Reference proteome</keyword>
<dbReference type="Gene3D" id="1.25.10.10">
    <property type="entry name" value="Leucine-rich Repeat Variant"/>
    <property type="match status" value="3"/>
</dbReference>
<dbReference type="PANTHER" id="PTHR45994:SF1">
    <property type="entry name" value="FI21225P1"/>
    <property type="match status" value="1"/>
</dbReference>
<dbReference type="GO" id="GO:0005737">
    <property type="term" value="C:cytoplasm"/>
    <property type="evidence" value="ECO:0007669"/>
    <property type="project" value="UniProtKB-SubCell"/>
</dbReference>
<evidence type="ECO:0000313" key="4">
    <source>
        <dbReference type="Proteomes" id="UP000271098"/>
    </source>
</evidence>
<reference evidence="5" key="1">
    <citation type="submission" date="2016-06" db="UniProtKB">
        <authorList>
            <consortium name="WormBaseParasite"/>
        </authorList>
    </citation>
    <scope>IDENTIFICATION</scope>
</reference>
<gene>
    <name evidence="3" type="ORF">GPUH_LOCUS10734</name>
</gene>
<dbReference type="WBParaSite" id="GPUH_0001074701-mRNA-1">
    <property type="protein sequence ID" value="GPUH_0001074701-mRNA-1"/>
    <property type="gene ID" value="GPUH_0001074701"/>
</dbReference>
<dbReference type="PANTHER" id="PTHR45994">
    <property type="entry name" value="FI21225P1"/>
    <property type="match status" value="1"/>
</dbReference>
<organism evidence="5">
    <name type="scientific">Gongylonema pulchrum</name>
    <dbReference type="NCBI Taxonomy" id="637853"/>
    <lineage>
        <taxon>Eukaryota</taxon>
        <taxon>Metazoa</taxon>
        <taxon>Ecdysozoa</taxon>
        <taxon>Nematoda</taxon>
        <taxon>Chromadorea</taxon>
        <taxon>Rhabditida</taxon>
        <taxon>Spirurina</taxon>
        <taxon>Spiruromorpha</taxon>
        <taxon>Spiruroidea</taxon>
        <taxon>Gongylonematidae</taxon>
        <taxon>Gongylonema</taxon>
    </lineage>
</organism>
<dbReference type="OrthoDB" id="199930at2759"/>
<dbReference type="AlphaFoldDB" id="A0A183DPU3"/>
<evidence type="ECO:0000313" key="3">
    <source>
        <dbReference type="EMBL" id="VDN17839.1"/>
    </source>
</evidence>
<evidence type="ECO:0000256" key="1">
    <source>
        <dbReference type="ARBA" id="ARBA00004496"/>
    </source>
</evidence>
<reference evidence="3 4" key="2">
    <citation type="submission" date="2018-11" db="EMBL/GenBank/DDBJ databases">
        <authorList>
            <consortium name="Pathogen Informatics"/>
        </authorList>
    </citation>
    <scope>NUCLEOTIDE SEQUENCE [LARGE SCALE GENOMIC DNA]</scope>
</reference>
<sequence>MLTDPEVSAVVRDTVIDILLKNLMHMDGGLPRGWSWRFVEDRGLLKLLHVSTQIPEQCEYPVTAETRQHLAVCLARLYDDMYFVKRSQQKRSESENGMHADHIVTGHSSEEKANKEVKGRYICLRKKDNLKGPVDVGINMGPVDVGINMVTNDRITAMMLEMAASDDQLQQSTAAELIVHAFGVPVLRKLYNSSDDTVKVRALMGLCKCASAGGDDAAKQTMQEGSTLKLAKTCKKFLLDVNRYTSDVRRFALEGLSYLTLDADFGVPVLRKLYNSSDDTVKVRALMGLCKCASAGGDDAAKQTMQEGSTLKLAKTCKKFLLDVNRYTSDVRRFALEGLSYLTLDADVKEWIVEDPLLLQAMLCLAKSAGSLCVYALASIYVNLTNSYDKPKIDEELVKLAQVSLNDSEWDVMRKCI</sequence>
<name>A0A183DPU3_9BILA</name>
<evidence type="ECO:0000313" key="5">
    <source>
        <dbReference type="WBParaSite" id="GPUH_0001074701-mRNA-1"/>
    </source>
</evidence>
<accession>A0A183DPU3</accession>
<proteinExistence type="predicted"/>
<dbReference type="InterPro" id="IPR016024">
    <property type="entry name" value="ARM-type_fold"/>
</dbReference>
<comment type="subcellular location">
    <subcellularLocation>
        <location evidence="1">Cytoplasm</location>
    </subcellularLocation>
</comment>
<protein>
    <submittedName>
        <fullName evidence="5">UNC45-central domain-containing protein</fullName>
    </submittedName>
</protein>
<dbReference type="Proteomes" id="UP000271098">
    <property type="component" value="Unassembled WGS sequence"/>
</dbReference>
<dbReference type="GO" id="GO:0051879">
    <property type="term" value="F:Hsp90 protein binding"/>
    <property type="evidence" value="ECO:0007669"/>
    <property type="project" value="TreeGrafter"/>
</dbReference>
<dbReference type="InterPro" id="IPR011989">
    <property type="entry name" value="ARM-like"/>
</dbReference>
<evidence type="ECO:0000256" key="2">
    <source>
        <dbReference type="ARBA" id="ARBA00022490"/>
    </source>
</evidence>
<dbReference type="SUPFAM" id="SSF48371">
    <property type="entry name" value="ARM repeat"/>
    <property type="match status" value="1"/>
</dbReference>
<dbReference type="EMBL" id="UYRT01078121">
    <property type="protein sequence ID" value="VDN17839.1"/>
    <property type="molecule type" value="Genomic_DNA"/>
</dbReference>